<accession>A0A0C9Y2N2</accession>
<reference evidence="2" key="2">
    <citation type="submission" date="2015-01" db="EMBL/GenBank/DDBJ databases">
        <title>Evolutionary Origins and Diversification of the Mycorrhizal Mutualists.</title>
        <authorList>
            <consortium name="DOE Joint Genome Institute"/>
            <consortium name="Mycorrhizal Genomics Consortium"/>
            <person name="Kohler A."/>
            <person name="Kuo A."/>
            <person name="Nagy L.G."/>
            <person name="Floudas D."/>
            <person name="Copeland A."/>
            <person name="Barry K.W."/>
            <person name="Cichocki N."/>
            <person name="Veneault-Fourrey C."/>
            <person name="LaButti K."/>
            <person name="Lindquist E.A."/>
            <person name="Lipzen A."/>
            <person name="Lundell T."/>
            <person name="Morin E."/>
            <person name="Murat C."/>
            <person name="Riley R."/>
            <person name="Ohm R."/>
            <person name="Sun H."/>
            <person name="Tunlid A."/>
            <person name="Henrissat B."/>
            <person name="Grigoriev I.V."/>
            <person name="Hibbett D.S."/>
            <person name="Martin F."/>
        </authorList>
    </citation>
    <scope>NUCLEOTIDE SEQUENCE [LARGE SCALE GENOMIC DNA]</scope>
    <source>
        <strain evidence="2">LaAM-08-1</strain>
    </source>
</reference>
<dbReference type="EMBL" id="KN838594">
    <property type="protein sequence ID" value="KIK02338.1"/>
    <property type="molecule type" value="Genomic_DNA"/>
</dbReference>
<reference evidence="1 2" key="1">
    <citation type="submission" date="2014-04" db="EMBL/GenBank/DDBJ databases">
        <authorList>
            <consortium name="DOE Joint Genome Institute"/>
            <person name="Kuo A."/>
            <person name="Kohler A."/>
            <person name="Nagy L.G."/>
            <person name="Floudas D."/>
            <person name="Copeland A."/>
            <person name="Barry K.W."/>
            <person name="Cichocki N."/>
            <person name="Veneault-Fourrey C."/>
            <person name="LaButti K."/>
            <person name="Lindquist E.A."/>
            <person name="Lipzen A."/>
            <person name="Lundell T."/>
            <person name="Morin E."/>
            <person name="Murat C."/>
            <person name="Sun H."/>
            <person name="Tunlid A."/>
            <person name="Henrissat B."/>
            <person name="Grigoriev I.V."/>
            <person name="Hibbett D.S."/>
            <person name="Martin F."/>
            <person name="Nordberg H.P."/>
            <person name="Cantor M.N."/>
            <person name="Hua S.X."/>
        </authorList>
    </citation>
    <scope>NUCLEOTIDE SEQUENCE [LARGE SCALE GENOMIC DNA]</scope>
    <source>
        <strain evidence="1 2">LaAM-08-1</strain>
    </source>
</reference>
<dbReference type="AlphaFoldDB" id="A0A0C9Y2N2"/>
<dbReference type="HOGENOM" id="CLU_2942132_0_0_1"/>
<protein>
    <submittedName>
        <fullName evidence="1">Uncharacterized protein</fullName>
    </submittedName>
</protein>
<sequence>MGGHARGKRLSLAFRNYQKALLIFGRPGQLSRKLCGRVLKYLSKLYKSHIDIDNERQRKL</sequence>
<gene>
    <name evidence="1" type="ORF">K443DRAFT_677726</name>
</gene>
<name>A0A0C9Y2N2_9AGAR</name>
<organism evidence="1 2">
    <name type="scientific">Laccaria amethystina LaAM-08-1</name>
    <dbReference type="NCBI Taxonomy" id="1095629"/>
    <lineage>
        <taxon>Eukaryota</taxon>
        <taxon>Fungi</taxon>
        <taxon>Dikarya</taxon>
        <taxon>Basidiomycota</taxon>
        <taxon>Agaricomycotina</taxon>
        <taxon>Agaricomycetes</taxon>
        <taxon>Agaricomycetidae</taxon>
        <taxon>Agaricales</taxon>
        <taxon>Agaricineae</taxon>
        <taxon>Hydnangiaceae</taxon>
        <taxon>Laccaria</taxon>
    </lineage>
</organism>
<dbReference type="Proteomes" id="UP000054477">
    <property type="component" value="Unassembled WGS sequence"/>
</dbReference>
<proteinExistence type="predicted"/>
<evidence type="ECO:0000313" key="2">
    <source>
        <dbReference type="Proteomes" id="UP000054477"/>
    </source>
</evidence>
<keyword evidence="2" id="KW-1185">Reference proteome</keyword>
<evidence type="ECO:0000313" key="1">
    <source>
        <dbReference type="EMBL" id="KIK02338.1"/>
    </source>
</evidence>